<dbReference type="SUPFAM" id="SSF52540">
    <property type="entry name" value="P-loop containing nucleoside triphosphate hydrolases"/>
    <property type="match status" value="1"/>
</dbReference>
<dbReference type="Gene3D" id="3.40.50.300">
    <property type="entry name" value="P-loop containing nucleotide triphosphate hydrolases"/>
    <property type="match status" value="1"/>
</dbReference>
<comment type="caution">
    <text evidence="3">The sequence shown here is derived from an EMBL/GenBank/DDBJ whole genome shotgun (WGS) entry which is preliminary data.</text>
</comment>
<dbReference type="Proteomes" id="UP000287101">
    <property type="component" value="Unassembled WGS sequence"/>
</dbReference>
<dbReference type="InterPro" id="IPR027417">
    <property type="entry name" value="P-loop_NTPase"/>
</dbReference>
<reference evidence="3 4" key="1">
    <citation type="submission" date="2017-05" db="EMBL/GenBank/DDBJ databases">
        <title>Vagococcus spp. assemblies.</title>
        <authorList>
            <person name="Gulvik C.A."/>
        </authorList>
    </citation>
    <scope>NUCLEOTIDE SEQUENCE [LARGE SCALE GENOMIC DNA]</scope>
    <source>
        <strain evidence="3 4">CCUG 41755</strain>
    </source>
</reference>
<dbReference type="Pfam" id="PF20469">
    <property type="entry name" value="OLD-like_TOPRIM"/>
    <property type="match status" value="1"/>
</dbReference>
<dbReference type="OrthoDB" id="308933at2"/>
<dbReference type="PANTHER" id="PTHR43581">
    <property type="entry name" value="ATP/GTP PHOSPHATASE"/>
    <property type="match status" value="1"/>
</dbReference>
<dbReference type="PANTHER" id="PTHR43581:SF4">
    <property type="entry name" value="ATP_GTP PHOSPHATASE"/>
    <property type="match status" value="1"/>
</dbReference>
<dbReference type="CDD" id="cd01026">
    <property type="entry name" value="TOPRIM_OLD"/>
    <property type="match status" value="1"/>
</dbReference>
<evidence type="ECO:0000313" key="4">
    <source>
        <dbReference type="Proteomes" id="UP000287101"/>
    </source>
</evidence>
<dbReference type="InterPro" id="IPR041685">
    <property type="entry name" value="AAA_GajA/Old/RecF-like"/>
</dbReference>
<accession>A0A430A6B4</accession>
<evidence type="ECO:0000313" key="3">
    <source>
        <dbReference type="EMBL" id="RSU02416.1"/>
    </source>
</evidence>
<dbReference type="InterPro" id="IPR034139">
    <property type="entry name" value="TOPRIM_OLD"/>
</dbReference>
<name>A0A430A6B4_9ENTE</name>
<protein>
    <submittedName>
        <fullName evidence="3">Uncharacterized protein</fullName>
    </submittedName>
</protein>
<dbReference type="RefSeq" id="WP_126832053.1">
    <property type="nucleotide sequence ID" value="NZ_CBCRYB010000009.1"/>
</dbReference>
<evidence type="ECO:0000259" key="2">
    <source>
        <dbReference type="Pfam" id="PF20469"/>
    </source>
</evidence>
<feature type="domain" description="Endonuclease GajA/Old nuclease/RecF-like AAA" evidence="1">
    <location>
        <begin position="1"/>
        <end position="395"/>
    </location>
</feature>
<dbReference type="Pfam" id="PF13175">
    <property type="entry name" value="AAA_15"/>
    <property type="match status" value="1"/>
</dbReference>
<gene>
    <name evidence="3" type="ORF">CBF31_08590</name>
</gene>
<keyword evidence="4" id="KW-1185">Reference proteome</keyword>
<dbReference type="AlphaFoldDB" id="A0A430A6B4"/>
<dbReference type="EMBL" id="NGJY01000003">
    <property type="protein sequence ID" value="RSU02416.1"/>
    <property type="molecule type" value="Genomic_DNA"/>
</dbReference>
<evidence type="ECO:0000259" key="1">
    <source>
        <dbReference type="Pfam" id="PF13175"/>
    </source>
</evidence>
<organism evidence="3 4">
    <name type="scientific">Vagococcus fessus</name>
    <dbReference type="NCBI Taxonomy" id="120370"/>
    <lineage>
        <taxon>Bacteria</taxon>
        <taxon>Bacillati</taxon>
        <taxon>Bacillota</taxon>
        <taxon>Bacilli</taxon>
        <taxon>Lactobacillales</taxon>
        <taxon>Enterococcaceae</taxon>
        <taxon>Vagococcus</taxon>
    </lineage>
</organism>
<sequence>MNIKKVKVKNFRLLKDFELDFREDMSLVVGKNNCGKTSVMTILDKLLSSTETKFSWNDFNLDYQKELFKKIKDYSEDNGRFEIPGITMQVFIEYFEKDSYENIQNFMMNLDPKNNIVVLEFFYSCKEDVFKELKLDLGNEDALKSFKKFSKYMTKHSSKYFTLRRYSREFDMNNREVTNNISNEIKFVEIRKLIDIKIIKANREASNKVNDSTLSSLSQKYFNIQTTEEEIKVSKLEKAIDSADKVLSKAYNGTDKNSGIFTEIFNSVNRFGSGTTETNLRIESSISEIDLLKNNTTLFYKNDNGMLPESYNGLGYLNLIGMIFEIETSIAEFCGKQNEAPSDINILFIEEPEAHTHPQLQYVFIKNIKELLTERKIKNKIEIQTVITTHSSHIVSECEFEDVRYFKKDGRSLVSKNFQELQSKYKSDDEAFNFVKQYLSLNRSELFFTEKAVFIEGDTERILLPAMMKKIDLEHEEEKNYIPLLSQNISIIEVGAHAHTFKHLMDFLGIKILVISDIDGVFENGGKACPSNEAKYTSNYSLRSFFGLPTDDTQFKSLVNKNYSEKTITDRIRIAYQTCQKIDDIEYQPRSFEDAFICLNFDYINSNRDKFTQGLKNRKQFDDNPSDFYKLAQNCIEKKSAFATEILFYDGKTDGKKWEVPGYIKEGLEWLQQQ</sequence>
<feature type="domain" description="OLD protein-like TOPRIM" evidence="2">
    <location>
        <begin position="447"/>
        <end position="519"/>
    </location>
</feature>
<dbReference type="InterPro" id="IPR051396">
    <property type="entry name" value="Bact_Antivir_Def_Nuclease"/>
</dbReference>
<proteinExistence type="predicted"/>